<sequence length="57" mass="6658">MQPLGDNKPKLILAFADHAKYRKRLKFAEVMRRACRAKMSTPNFGRELARVQRRTSP</sequence>
<dbReference type="EMBL" id="WXXP01000010">
    <property type="protein sequence ID" value="NEK52218.1"/>
    <property type="molecule type" value="Genomic_DNA"/>
</dbReference>
<evidence type="ECO:0000313" key="2">
    <source>
        <dbReference type="Proteomes" id="UP000471409"/>
    </source>
</evidence>
<accession>A0A6P0DGX4</accession>
<dbReference type="RefSeq" id="WP_164000037.1">
    <property type="nucleotide sequence ID" value="NZ_WXXP01000010.1"/>
</dbReference>
<protein>
    <submittedName>
        <fullName evidence="1">Uncharacterized protein</fullName>
    </submittedName>
</protein>
<reference evidence="1 2" key="1">
    <citation type="submission" date="2020-01" db="EMBL/GenBank/DDBJ databases">
        <title>Rhizobium genotypes associated with high levels of biological nitrogen fixation by grain legumes in a temperate-maritime cropping system.</title>
        <authorList>
            <person name="Maluk M."/>
            <person name="Francesc Ferrando Molina F."/>
            <person name="Lopez Del Egido L."/>
            <person name="Lafos M."/>
            <person name="Langarica-Fuentes A."/>
            <person name="Gebre Yohannes G."/>
            <person name="Young M.W."/>
            <person name="Martin P."/>
            <person name="Gantlett R."/>
            <person name="Kenicer G."/>
            <person name="Hawes C."/>
            <person name="Begg G.S."/>
            <person name="Quilliam R.S."/>
            <person name="Squire G.R."/>
            <person name="Poole P.S."/>
            <person name="Young P.W."/>
            <person name="Iannetta P.M."/>
            <person name="James E.K."/>
        </authorList>
    </citation>
    <scope>NUCLEOTIDE SEQUENCE [LARGE SCALE GENOMIC DNA]</scope>
    <source>
        <strain evidence="1 2">JHI944</strain>
    </source>
</reference>
<gene>
    <name evidence="1" type="ORF">GUK36_22595</name>
</gene>
<name>A0A6P0DGX4_RHILE</name>
<comment type="caution">
    <text evidence="1">The sequence shown here is derived from an EMBL/GenBank/DDBJ whole genome shotgun (WGS) entry which is preliminary data.</text>
</comment>
<dbReference type="Proteomes" id="UP000471409">
    <property type="component" value="Unassembled WGS sequence"/>
</dbReference>
<evidence type="ECO:0000313" key="1">
    <source>
        <dbReference type="EMBL" id="NEK52218.1"/>
    </source>
</evidence>
<dbReference type="AlphaFoldDB" id="A0A6P0DGX4"/>
<proteinExistence type="predicted"/>
<organism evidence="1 2">
    <name type="scientific">Rhizobium leguminosarum</name>
    <dbReference type="NCBI Taxonomy" id="384"/>
    <lineage>
        <taxon>Bacteria</taxon>
        <taxon>Pseudomonadati</taxon>
        <taxon>Pseudomonadota</taxon>
        <taxon>Alphaproteobacteria</taxon>
        <taxon>Hyphomicrobiales</taxon>
        <taxon>Rhizobiaceae</taxon>
        <taxon>Rhizobium/Agrobacterium group</taxon>
        <taxon>Rhizobium</taxon>
    </lineage>
</organism>